<sequence>MLPWIQRKYVDSGTWELTFDALITSPICLAFMAFAFLAELAYAIGFDVVTFVHLFQGLKRPNLPTDRPRLTHAVIICAYKEPYDVLALTIKSLRSNHLASNTIVILATEARDEGADATFERLQREFGFCFLTFFQTKHTLATGEVAGKSSNERHACIELYEYVTRQQIDPYMVMVTTADADSHFDKSFLEQLESEFCRQPDGRHTLFDSPINTHRNLANCNPLVAVFEIQRTQFCTFSALQFQPCQSNYSLTLGFAHLIDFWCPDNTSEDLHTTLKAIAFTNGATNVVVPVWSLILNDSVTDWQDRWVQAKRHMWGIEEVAWVLSLFPLLRLKVWLRMLSLTAEKMLTVTVVPPWLIMLTPQFISLVMALPPTMLYMLVGSALLRSLVGWVQVFVREYLMHTYILKRRKKSMVVIPMSSWLHWALAYPFYSLITSLVFNTAATWAMLIHATRNVTYGYVCAPKALGQIQIESGRESERIEDDQIQNLEVGCDESQSRIIALTVTDPSESDTCSGSESSITPDDAIHSNLKR</sequence>
<accession>A0A7S2DZ82</accession>
<dbReference type="SUPFAM" id="SSF53448">
    <property type="entry name" value="Nucleotide-diphospho-sugar transferases"/>
    <property type="match status" value="1"/>
</dbReference>
<feature type="transmembrane region" description="Helical" evidence="2">
    <location>
        <begin position="420"/>
        <end position="447"/>
    </location>
</feature>
<feature type="transmembrane region" description="Helical" evidence="2">
    <location>
        <begin position="29"/>
        <end position="55"/>
    </location>
</feature>
<evidence type="ECO:0000259" key="3">
    <source>
        <dbReference type="Pfam" id="PF13632"/>
    </source>
</evidence>
<feature type="domain" description="Glycosyltransferase 2-like" evidence="3">
    <location>
        <begin position="175"/>
        <end position="375"/>
    </location>
</feature>
<organism evidence="4">
    <name type="scientific">Haptolina brevifila</name>
    <dbReference type="NCBI Taxonomy" id="156173"/>
    <lineage>
        <taxon>Eukaryota</taxon>
        <taxon>Haptista</taxon>
        <taxon>Haptophyta</taxon>
        <taxon>Prymnesiophyceae</taxon>
        <taxon>Prymnesiales</taxon>
        <taxon>Prymnesiaceae</taxon>
        <taxon>Haptolina</taxon>
    </lineage>
</organism>
<evidence type="ECO:0000256" key="1">
    <source>
        <dbReference type="SAM" id="MobiDB-lite"/>
    </source>
</evidence>
<feature type="region of interest" description="Disordered" evidence="1">
    <location>
        <begin position="506"/>
        <end position="531"/>
    </location>
</feature>
<keyword evidence="2" id="KW-0812">Transmembrane</keyword>
<proteinExistence type="predicted"/>
<dbReference type="InterPro" id="IPR029044">
    <property type="entry name" value="Nucleotide-diphossugar_trans"/>
</dbReference>
<evidence type="ECO:0000313" key="4">
    <source>
        <dbReference type="EMBL" id="CAD9466746.1"/>
    </source>
</evidence>
<feature type="compositionally biased region" description="Low complexity" evidence="1">
    <location>
        <begin position="509"/>
        <end position="518"/>
    </location>
</feature>
<dbReference type="InterPro" id="IPR001173">
    <property type="entry name" value="Glyco_trans_2-like"/>
</dbReference>
<keyword evidence="2" id="KW-0472">Membrane</keyword>
<reference evidence="4" key="1">
    <citation type="submission" date="2021-01" db="EMBL/GenBank/DDBJ databases">
        <authorList>
            <person name="Corre E."/>
            <person name="Pelletier E."/>
            <person name="Niang G."/>
            <person name="Scheremetjew M."/>
            <person name="Finn R."/>
            <person name="Kale V."/>
            <person name="Holt S."/>
            <person name="Cochrane G."/>
            <person name="Meng A."/>
            <person name="Brown T."/>
            <person name="Cohen L."/>
        </authorList>
    </citation>
    <scope>NUCLEOTIDE SEQUENCE</scope>
    <source>
        <strain evidence="4">UTEX LB 985</strain>
    </source>
</reference>
<dbReference type="PANTHER" id="PTHR36851">
    <property type="entry name" value="UNNAMED PRODUCT"/>
    <property type="match status" value="1"/>
</dbReference>
<name>A0A7S2DZ82_9EUKA</name>
<dbReference type="PANTHER" id="PTHR36851:SF1">
    <property type="entry name" value="GLYCO_TRANS_2-LIKE DOMAIN-CONTAINING PROTEIN"/>
    <property type="match status" value="1"/>
</dbReference>
<feature type="transmembrane region" description="Helical" evidence="2">
    <location>
        <begin position="346"/>
        <end position="369"/>
    </location>
</feature>
<keyword evidence="2" id="KW-1133">Transmembrane helix</keyword>
<feature type="transmembrane region" description="Helical" evidence="2">
    <location>
        <begin position="375"/>
        <end position="399"/>
    </location>
</feature>
<evidence type="ECO:0000256" key="2">
    <source>
        <dbReference type="SAM" id="Phobius"/>
    </source>
</evidence>
<protein>
    <recommendedName>
        <fullName evidence="3">Glycosyltransferase 2-like domain-containing protein</fullName>
    </recommendedName>
</protein>
<gene>
    <name evidence="4" type="ORF">CBRE1094_LOCUS21373</name>
</gene>
<dbReference type="Gene3D" id="3.90.550.10">
    <property type="entry name" value="Spore Coat Polysaccharide Biosynthesis Protein SpsA, Chain A"/>
    <property type="match status" value="1"/>
</dbReference>
<dbReference type="Pfam" id="PF13632">
    <property type="entry name" value="Glyco_trans_2_3"/>
    <property type="match status" value="1"/>
</dbReference>
<dbReference type="AlphaFoldDB" id="A0A7S2DZ82"/>
<dbReference type="EMBL" id="HBGU01039114">
    <property type="protein sequence ID" value="CAD9466746.1"/>
    <property type="molecule type" value="Transcribed_RNA"/>
</dbReference>